<dbReference type="InterPro" id="IPR003838">
    <property type="entry name" value="ABC3_permease_C"/>
</dbReference>
<gene>
    <name evidence="10" type="ORF">SAMN02746066_02544</name>
</gene>
<evidence type="ECO:0000259" key="9">
    <source>
        <dbReference type="Pfam" id="PF12704"/>
    </source>
</evidence>
<evidence type="ECO:0000259" key="8">
    <source>
        <dbReference type="Pfam" id="PF02687"/>
    </source>
</evidence>
<dbReference type="InterPro" id="IPR050250">
    <property type="entry name" value="Macrolide_Exporter_MacB"/>
</dbReference>
<dbReference type="STRING" id="1120996.SAMN02746066_02544"/>
<dbReference type="AlphaFoldDB" id="A0A1M7K2P8"/>
<keyword evidence="2" id="KW-1003">Cell membrane</keyword>
<sequence>MKISDLIKMGLRNLSRRKARTALTVVGVVIGTISIVVMISIGIGMNTGFKSQVMELGSLSTITISKYAAIKDDKGNYIDTKEQIINEDLLNTVKQIEHVKTASPVLNAQLTLKIGNSVEGYAYCSVMDVDAMKEFGMPDVQYGEMPTEENPDVLIMGSEVPKNYFYSTKGNRYEPYQFEAGKDKILAYMEMYQYELKDPAKRAEFYLGTNIAILQQNSQYDYQCFMSLDTFKKWYMEAIDYIKPSDKKKAIKALKEYETIQLNVDNVKNVSKVEKKIKEMGYQTESLNSYLAPLEQTSNMMQMVLGGVGAVAMLVSAISIANTMIMSIYERTKEIGVMKVLGCCITDIKKLFLFEAGMIGLIGGIIGIILSYIASFCINKYGGPLFEALMKSTSVMYDNSVTTSFSIIPIWLPFLAAGFAIAVGVISGYYPAKRATKISAIEAMKTEG</sequence>
<evidence type="ECO:0000256" key="5">
    <source>
        <dbReference type="ARBA" id="ARBA00023136"/>
    </source>
</evidence>
<dbReference type="PANTHER" id="PTHR30572">
    <property type="entry name" value="MEMBRANE COMPONENT OF TRANSPORTER-RELATED"/>
    <property type="match status" value="1"/>
</dbReference>
<evidence type="ECO:0000313" key="11">
    <source>
        <dbReference type="Proteomes" id="UP000184038"/>
    </source>
</evidence>
<evidence type="ECO:0000256" key="1">
    <source>
        <dbReference type="ARBA" id="ARBA00004651"/>
    </source>
</evidence>
<feature type="transmembrane region" description="Helical" evidence="7">
    <location>
        <begin position="21"/>
        <end position="45"/>
    </location>
</feature>
<keyword evidence="11" id="KW-1185">Reference proteome</keyword>
<evidence type="ECO:0000256" key="4">
    <source>
        <dbReference type="ARBA" id="ARBA00022989"/>
    </source>
</evidence>
<dbReference type="RefSeq" id="WP_073288208.1">
    <property type="nucleotide sequence ID" value="NZ_FRCP01000012.1"/>
</dbReference>
<dbReference type="Proteomes" id="UP000184038">
    <property type="component" value="Unassembled WGS sequence"/>
</dbReference>
<dbReference type="Pfam" id="PF02687">
    <property type="entry name" value="FtsX"/>
    <property type="match status" value="1"/>
</dbReference>
<evidence type="ECO:0000313" key="10">
    <source>
        <dbReference type="EMBL" id="SHM59097.1"/>
    </source>
</evidence>
<keyword evidence="3 7" id="KW-0812">Transmembrane</keyword>
<accession>A0A1M7K2P8</accession>
<dbReference type="Pfam" id="PF12704">
    <property type="entry name" value="MacB_PCD"/>
    <property type="match status" value="1"/>
</dbReference>
<protein>
    <submittedName>
        <fullName evidence="10">ABC-type transport system, involved in lipoprotein release, permease component</fullName>
    </submittedName>
</protein>
<evidence type="ECO:0000256" key="6">
    <source>
        <dbReference type="ARBA" id="ARBA00038076"/>
    </source>
</evidence>
<proteinExistence type="inferred from homology"/>
<feature type="transmembrane region" description="Helical" evidence="7">
    <location>
        <begin position="410"/>
        <end position="430"/>
    </location>
</feature>
<feature type="transmembrane region" description="Helical" evidence="7">
    <location>
        <begin position="303"/>
        <end position="330"/>
    </location>
</feature>
<feature type="domain" description="MacB-like periplasmic core" evidence="9">
    <location>
        <begin position="21"/>
        <end position="165"/>
    </location>
</feature>
<feature type="domain" description="ABC3 transporter permease C-terminal" evidence="8">
    <location>
        <begin position="308"/>
        <end position="439"/>
    </location>
</feature>
<dbReference type="EMBL" id="FRCP01000012">
    <property type="protein sequence ID" value="SHM59097.1"/>
    <property type="molecule type" value="Genomic_DNA"/>
</dbReference>
<keyword evidence="4 7" id="KW-1133">Transmembrane helix</keyword>
<feature type="transmembrane region" description="Helical" evidence="7">
    <location>
        <begin position="351"/>
        <end position="374"/>
    </location>
</feature>
<evidence type="ECO:0000256" key="3">
    <source>
        <dbReference type="ARBA" id="ARBA00022692"/>
    </source>
</evidence>
<organism evidence="10 11">
    <name type="scientific">Anaerosporobacter mobilis DSM 15930</name>
    <dbReference type="NCBI Taxonomy" id="1120996"/>
    <lineage>
        <taxon>Bacteria</taxon>
        <taxon>Bacillati</taxon>
        <taxon>Bacillota</taxon>
        <taxon>Clostridia</taxon>
        <taxon>Lachnospirales</taxon>
        <taxon>Lachnospiraceae</taxon>
        <taxon>Anaerosporobacter</taxon>
    </lineage>
</organism>
<dbReference type="PANTHER" id="PTHR30572:SF4">
    <property type="entry name" value="ABC TRANSPORTER PERMEASE YTRF"/>
    <property type="match status" value="1"/>
</dbReference>
<keyword evidence="10" id="KW-0449">Lipoprotein</keyword>
<dbReference type="InterPro" id="IPR025857">
    <property type="entry name" value="MacB_PCD"/>
</dbReference>
<evidence type="ECO:0000256" key="7">
    <source>
        <dbReference type="SAM" id="Phobius"/>
    </source>
</evidence>
<dbReference type="GO" id="GO:0005886">
    <property type="term" value="C:plasma membrane"/>
    <property type="evidence" value="ECO:0007669"/>
    <property type="project" value="UniProtKB-SubCell"/>
</dbReference>
<dbReference type="OrthoDB" id="9770099at2"/>
<comment type="subcellular location">
    <subcellularLocation>
        <location evidence="1">Cell membrane</location>
        <topology evidence="1">Multi-pass membrane protein</topology>
    </subcellularLocation>
</comment>
<reference evidence="10 11" key="1">
    <citation type="submission" date="2016-11" db="EMBL/GenBank/DDBJ databases">
        <authorList>
            <person name="Jaros S."/>
            <person name="Januszkiewicz K."/>
            <person name="Wedrychowicz H."/>
        </authorList>
    </citation>
    <scope>NUCLEOTIDE SEQUENCE [LARGE SCALE GENOMIC DNA]</scope>
    <source>
        <strain evidence="10 11">DSM 15930</strain>
    </source>
</reference>
<keyword evidence="5 7" id="KW-0472">Membrane</keyword>
<comment type="similarity">
    <text evidence="6">Belongs to the ABC-4 integral membrane protein family.</text>
</comment>
<evidence type="ECO:0000256" key="2">
    <source>
        <dbReference type="ARBA" id="ARBA00022475"/>
    </source>
</evidence>
<dbReference type="GO" id="GO:0022857">
    <property type="term" value="F:transmembrane transporter activity"/>
    <property type="evidence" value="ECO:0007669"/>
    <property type="project" value="TreeGrafter"/>
</dbReference>
<name>A0A1M7K2P8_9FIRM</name>